<keyword evidence="21" id="KW-1133">Transmembrane helix</keyword>
<evidence type="ECO:0000256" key="11">
    <source>
        <dbReference type="ARBA" id="ARBA00023157"/>
    </source>
</evidence>
<proteinExistence type="inferred from homology"/>
<name>A0A8J2RK34_9CRUS</name>
<dbReference type="PROSITE" id="PS51892">
    <property type="entry name" value="SUBTILASE"/>
    <property type="match status" value="1"/>
</dbReference>
<keyword evidence="11" id="KW-1015">Disulfide bond</keyword>
<evidence type="ECO:0000256" key="18">
    <source>
        <dbReference type="PIRSR" id="PIRSR615500-1"/>
    </source>
</evidence>
<keyword evidence="10" id="KW-0865">Zymogen</keyword>
<dbReference type="InterPro" id="IPR036852">
    <property type="entry name" value="Peptidase_S8/S53_dom_sf"/>
</dbReference>
<evidence type="ECO:0000256" key="19">
    <source>
        <dbReference type="PROSITE-ProRule" id="PRU01240"/>
    </source>
</evidence>
<dbReference type="InterPro" id="IPR015500">
    <property type="entry name" value="Peptidase_S8_subtilisin-rel"/>
</dbReference>
<dbReference type="GO" id="GO:0004252">
    <property type="term" value="F:serine-type endopeptidase activity"/>
    <property type="evidence" value="ECO:0007669"/>
    <property type="project" value="UniProtKB-UniRule"/>
</dbReference>
<feature type="domain" description="P/Homo B" evidence="23">
    <location>
        <begin position="454"/>
        <end position="582"/>
    </location>
</feature>
<dbReference type="InterPro" id="IPR000209">
    <property type="entry name" value="Peptidase_S8/S53_dom"/>
</dbReference>
<comment type="caution">
    <text evidence="24">The sequence shown here is derived from an EMBL/GenBank/DDBJ whole genome shotgun (WGS) entry which is preliminary data.</text>
</comment>
<dbReference type="Pfam" id="PF00082">
    <property type="entry name" value="Peptidase_S8"/>
    <property type="match status" value="1"/>
</dbReference>
<dbReference type="AlphaFoldDB" id="A0A8J2RK34"/>
<gene>
    <name evidence="24" type="ORF">DGAL_LOCUS4712</name>
</gene>
<feature type="signal peptide" evidence="22">
    <location>
        <begin position="1"/>
        <end position="25"/>
    </location>
</feature>
<accession>A0A8J2RK34</accession>
<keyword evidence="21" id="KW-0812">Transmembrane</keyword>
<comment type="subcellular location">
    <subcellularLocation>
        <location evidence="2">Golgi apparatus membrane</location>
        <topology evidence="2">Multi-pass membrane protein</topology>
    </subcellularLocation>
</comment>
<dbReference type="GO" id="GO:0001941">
    <property type="term" value="P:postsynaptic membrane organization"/>
    <property type="evidence" value="ECO:0007669"/>
    <property type="project" value="UniProtKB-ARBA"/>
</dbReference>
<dbReference type="Pfam" id="PF01483">
    <property type="entry name" value="P_proprotein"/>
    <property type="match status" value="1"/>
</dbReference>
<dbReference type="PROSITE" id="PS51829">
    <property type="entry name" value="P_HOMO_B"/>
    <property type="match status" value="1"/>
</dbReference>
<evidence type="ECO:0000256" key="15">
    <source>
        <dbReference type="ARBA" id="ARBA00053600"/>
    </source>
</evidence>
<dbReference type="InterPro" id="IPR032815">
    <property type="entry name" value="S8_pro-domain"/>
</dbReference>
<evidence type="ECO:0000256" key="8">
    <source>
        <dbReference type="ARBA" id="ARBA00022825"/>
    </source>
</evidence>
<evidence type="ECO:0000256" key="5">
    <source>
        <dbReference type="ARBA" id="ARBA00022685"/>
    </source>
</evidence>
<feature type="chain" id="PRO_5035243255" description="furin" evidence="22">
    <location>
        <begin position="26"/>
        <end position="829"/>
    </location>
</feature>
<dbReference type="GO" id="GO:0008039">
    <property type="term" value="P:synaptic target recognition"/>
    <property type="evidence" value="ECO:0007669"/>
    <property type="project" value="UniProtKB-ARBA"/>
</dbReference>
<sequence length="829" mass="90862">MGFLRCDWISRILIFVCFLISVGHSHSPDSTIFTDQWAVHVIGGESVADAIAAKHGFTNLGKIFDDYYHFQHRKIAKRSTHSSSQHHSLLTSEAEVQWAQQQVAKRRVKRNEHSLRSTHSVSLNDPGWSHMWYLNRGNGLDMNVQEAWSEGITGKGSVVTILDDGLEKNHPDIIRNYDPMASYDVNDHDEDPSPRYDATDSNRHGTRCAGEVAAQSNNSICAVGIAFDANIGGVRMLDGDVTDAVEAHSLSYNAQHIDIYSASWGPDDDGKTVDGPGELATRAFIEGIRKGRNGKGSIFVWASGNGGRERDNCNCDGYTNSVWTLSISSATENGSVPWYSEACSSTLATAYSSGAIDEKQIVTTDLHHSCTPSHTGTSAAAPLAAGICALTLEANRNLNWRDMQHIVVRTAKSDPLIARDWQVNGVGRNVSHSFGYGLMDAGAMVRLARIWKTVPPQQFCEIKAADTNSIITAKNSIKLQLFLRECGNVNVLEHLQVLISLSATNRGEIQIYLSSPSGTRSTLLQRRPLDNSRNGFHSWPFMSIHFWGESPFGVWTLEIQNEGRFPATLIGWTLIAYGTKEPPGPELSSVDIPSLPVKQSVTEFVLNDGQVQKLPHLSSLFNVEKNREVGLAQASSLTTVSRSLRGCEVGFYMWEGKCLAICPNASYPMNHTELKGLLSGVCVPCHYSCLYCNGPSDSQCTSCYPDSELKTISIPGSQAEPESHCYPHELVKQLTGYEHWSVGVELALAFNLALVVALMIYMMCTKKSCSPSCVLNCCSSSGERETNNRQGDYNLLTQTSGSNFPQPIGSETIHSKRPSSKANIETEGV</sequence>
<protein>
    <recommendedName>
        <fullName evidence="14">furin</fullName>
        <ecNumber evidence="14">3.4.21.75</ecNumber>
    </recommendedName>
    <alternativeName>
        <fullName evidence="16">Kex2-like endoprotease 1</fullName>
    </alternativeName>
    <alternativeName>
        <fullName evidence="17">dKLIP-1</fullName>
    </alternativeName>
</protein>
<dbReference type="InterPro" id="IPR034182">
    <property type="entry name" value="Kexin/furin"/>
</dbReference>
<evidence type="ECO:0000256" key="2">
    <source>
        <dbReference type="ARBA" id="ARBA00004653"/>
    </source>
</evidence>
<evidence type="ECO:0000256" key="16">
    <source>
        <dbReference type="ARBA" id="ARBA00076029"/>
    </source>
</evidence>
<dbReference type="InterPro" id="IPR002884">
    <property type="entry name" value="P_dom"/>
</dbReference>
<dbReference type="PANTHER" id="PTHR42884:SF3">
    <property type="entry name" value="FURIN-LIKE PROTEASE 1, ISOFORMS 1_1-X_2"/>
    <property type="match status" value="1"/>
</dbReference>
<dbReference type="InterPro" id="IPR023828">
    <property type="entry name" value="Peptidase_S8_Ser-AS"/>
</dbReference>
<dbReference type="InterPro" id="IPR022398">
    <property type="entry name" value="Peptidase_S8_His-AS"/>
</dbReference>
<dbReference type="SUPFAM" id="SSF49785">
    <property type="entry name" value="Galactose-binding domain-like"/>
    <property type="match status" value="1"/>
</dbReference>
<evidence type="ECO:0000256" key="1">
    <source>
        <dbReference type="ARBA" id="ARBA00001913"/>
    </source>
</evidence>
<keyword evidence="5" id="KW-0165">Cleavage on pair of basic residues</keyword>
<keyword evidence="9 21" id="KW-0472">Membrane</keyword>
<dbReference type="GO" id="GO:0016486">
    <property type="term" value="P:peptide hormone processing"/>
    <property type="evidence" value="ECO:0007669"/>
    <property type="project" value="TreeGrafter"/>
</dbReference>
<comment type="similarity">
    <text evidence="3">Belongs to the peptidase S8 family. Furin subfamily.</text>
</comment>
<dbReference type="Gene3D" id="3.40.50.200">
    <property type="entry name" value="Peptidase S8/S53 domain"/>
    <property type="match status" value="1"/>
</dbReference>
<evidence type="ECO:0000256" key="7">
    <source>
        <dbReference type="ARBA" id="ARBA00022801"/>
    </source>
</evidence>
<keyword evidence="12" id="KW-0325">Glycoprotein</keyword>
<keyword evidence="25" id="KW-1185">Reference proteome</keyword>
<evidence type="ECO:0000256" key="9">
    <source>
        <dbReference type="ARBA" id="ARBA00023136"/>
    </source>
</evidence>
<dbReference type="GO" id="GO:0005802">
    <property type="term" value="C:trans-Golgi network"/>
    <property type="evidence" value="ECO:0007669"/>
    <property type="project" value="TreeGrafter"/>
</dbReference>
<keyword evidence="8 19" id="KW-0720">Serine protease</keyword>
<comment type="function">
    <text evidence="15">Furin is likely to represent the ubiquitous endoprotease activity within constitutive secretory pathways and capable of cleavage at the RX(K/R)R consensus motif.</text>
</comment>
<dbReference type="InterPro" id="IPR038466">
    <property type="entry name" value="S8_pro-domain_sf"/>
</dbReference>
<evidence type="ECO:0000313" key="24">
    <source>
        <dbReference type="EMBL" id="CAH0102317.1"/>
    </source>
</evidence>
<evidence type="ECO:0000259" key="23">
    <source>
        <dbReference type="PROSITE" id="PS51829"/>
    </source>
</evidence>
<feature type="transmembrane region" description="Helical" evidence="21">
    <location>
        <begin position="740"/>
        <end position="761"/>
    </location>
</feature>
<dbReference type="GO" id="GO:0000139">
    <property type="term" value="C:Golgi membrane"/>
    <property type="evidence" value="ECO:0007669"/>
    <property type="project" value="UniProtKB-SubCell"/>
</dbReference>
<comment type="catalytic activity">
    <reaction evidence="13">
        <text>Release of mature proteins from their proproteins by cleavage of -Arg-Xaa-Yaa-Arg-|-Zaa- bonds, where Xaa can be any amino acid and Yaa is Arg or Lys. Releases albumin, complement component C3 and von Willebrand factor from their respective precursors.</text>
        <dbReference type="EC" id="3.4.21.75"/>
    </reaction>
</comment>
<evidence type="ECO:0000256" key="12">
    <source>
        <dbReference type="ARBA" id="ARBA00023180"/>
    </source>
</evidence>
<dbReference type="FunFam" id="3.30.70.850:FF:000001">
    <property type="entry name" value="Proprotein convertase subtilisin/kexin type 5"/>
    <property type="match status" value="1"/>
</dbReference>
<comment type="cofactor">
    <cofactor evidence="1">
        <name>Ca(2+)</name>
        <dbReference type="ChEBI" id="CHEBI:29108"/>
    </cofactor>
</comment>
<feature type="region of interest" description="Disordered" evidence="20">
    <location>
        <begin position="798"/>
        <end position="829"/>
    </location>
</feature>
<dbReference type="SUPFAM" id="SSF57184">
    <property type="entry name" value="Growth factor receptor domain"/>
    <property type="match status" value="1"/>
</dbReference>
<dbReference type="PRINTS" id="PR00723">
    <property type="entry name" value="SUBTILISIN"/>
</dbReference>
<dbReference type="GO" id="GO:0097090">
    <property type="term" value="P:presynaptic membrane organization"/>
    <property type="evidence" value="ECO:0007669"/>
    <property type="project" value="UniProtKB-ARBA"/>
</dbReference>
<dbReference type="Gene3D" id="3.30.70.850">
    <property type="entry name" value="Peptidase S8, pro-domain"/>
    <property type="match status" value="1"/>
</dbReference>
<evidence type="ECO:0000256" key="14">
    <source>
        <dbReference type="ARBA" id="ARBA00038993"/>
    </source>
</evidence>
<dbReference type="InterPro" id="IPR023827">
    <property type="entry name" value="Peptidase_S8_Asp-AS"/>
</dbReference>
<dbReference type="PROSITE" id="PS00137">
    <property type="entry name" value="SUBTILASE_HIS"/>
    <property type="match status" value="1"/>
</dbReference>
<dbReference type="Gene3D" id="2.10.220.10">
    <property type="entry name" value="Hormone Receptor, Insulin-like Growth Factor Receptor 1, Chain A, domain 2"/>
    <property type="match status" value="1"/>
</dbReference>
<keyword evidence="7 19" id="KW-0378">Hydrolase</keyword>
<dbReference type="Gene3D" id="2.60.120.260">
    <property type="entry name" value="Galactose-binding domain-like"/>
    <property type="match status" value="1"/>
</dbReference>
<keyword evidence="4 19" id="KW-0645">Protease</keyword>
<keyword evidence="6 22" id="KW-0732">Signal</keyword>
<evidence type="ECO:0000256" key="20">
    <source>
        <dbReference type="SAM" id="MobiDB-lite"/>
    </source>
</evidence>
<dbReference type="FunFam" id="2.60.120.260:FF:000006">
    <property type="entry name" value="Proprotein convertase subtilisin/kexin type 5"/>
    <property type="match status" value="1"/>
</dbReference>
<dbReference type="InterPro" id="IPR006212">
    <property type="entry name" value="Furin_repeat"/>
</dbReference>
<feature type="active site" description="Charge relay system" evidence="18 19">
    <location>
        <position position="204"/>
    </location>
</feature>
<dbReference type="Proteomes" id="UP000789390">
    <property type="component" value="Unassembled WGS sequence"/>
</dbReference>
<evidence type="ECO:0000256" key="6">
    <source>
        <dbReference type="ARBA" id="ARBA00022729"/>
    </source>
</evidence>
<dbReference type="EMBL" id="CAKKLH010000079">
    <property type="protein sequence ID" value="CAH0102317.1"/>
    <property type="molecule type" value="Genomic_DNA"/>
</dbReference>
<evidence type="ECO:0000256" key="10">
    <source>
        <dbReference type="ARBA" id="ARBA00023145"/>
    </source>
</evidence>
<dbReference type="FunFam" id="3.40.50.200:FF:000001">
    <property type="entry name" value="Furin 2, isoform B"/>
    <property type="match status" value="1"/>
</dbReference>
<dbReference type="PANTHER" id="PTHR42884">
    <property type="entry name" value="PROPROTEIN CONVERTASE SUBTILISIN/KEXIN-RELATED"/>
    <property type="match status" value="1"/>
</dbReference>
<evidence type="ECO:0000256" key="21">
    <source>
        <dbReference type="SAM" id="Phobius"/>
    </source>
</evidence>
<dbReference type="OrthoDB" id="300641at2759"/>
<organism evidence="24 25">
    <name type="scientific">Daphnia galeata</name>
    <dbReference type="NCBI Taxonomy" id="27404"/>
    <lineage>
        <taxon>Eukaryota</taxon>
        <taxon>Metazoa</taxon>
        <taxon>Ecdysozoa</taxon>
        <taxon>Arthropoda</taxon>
        <taxon>Crustacea</taxon>
        <taxon>Branchiopoda</taxon>
        <taxon>Diplostraca</taxon>
        <taxon>Cladocera</taxon>
        <taxon>Anomopoda</taxon>
        <taxon>Daphniidae</taxon>
        <taxon>Daphnia</taxon>
    </lineage>
</organism>
<dbReference type="GO" id="GO:0005886">
    <property type="term" value="C:plasma membrane"/>
    <property type="evidence" value="ECO:0007669"/>
    <property type="project" value="GOC"/>
</dbReference>
<dbReference type="Pfam" id="PF16470">
    <property type="entry name" value="S8_pro-domain"/>
    <property type="match status" value="1"/>
</dbReference>
<dbReference type="InterPro" id="IPR009030">
    <property type="entry name" value="Growth_fac_rcpt_cys_sf"/>
</dbReference>
<reference evidence="24" key="1">
    <citation type="submission" date="2021-11" db="EMBL/GenBank/DDBJ databases">
        <authorList>
            <person name="Schell T."/>
        </authorList>
    </citation>
    <scope>NUCLEOTIDE SEQUENCE</scope>
    <source>
        <strain evidence="24">M5</strain>
    </source>
</reference>
<dbReference type="EC" id="3.4.21.75" evidence="14"/>
<evidence type="ECO:0000256" key="22">
    <source>
        <dbReference type="SAM" id="SignalP"/>
    </source>
</evidence>
<dbReference type="SUPFAM" id="SSF54897">
    <property type="entry name" value="Protease propeptides/inhibitors"/>
    <property type="match status" value="1"/>
</dbReference>
<feature type="active site" description="Charge relay system" evidence="18 19">
    <location>
        <position position="378"/>
    </location>
</feature>
<dbReference type="PROSITE" id="PS00138">
    <property type="entry name" value="SUBTILASE_SER"/>
    <property type="match status" value="1"/>
</dbReference>
<dbReference type="SUPFAM" id="SSF52743">
    <property type="entry name" value="Subtilisin-like"/>
    <property type="match status" value="1"/>
</dbReference>
<feature type="active site" description="Charge relay system" evidence="18 19">
    <location>
        <position position="163"/>
    </location>
</feature>
<dbReference type="CDD" id="cd00064">
    <property type="entry name" value="FU"/>
    <property type="match status" value="1"/>
</dbReference>
<dbReference type="CDD" id="cd04059">
    <property type="entry name" value="Peptidases_S8_Protein_convertases_Kexins_Furin-like"/>
    <property type="match status" value="1"/>
</dbReference>
<dbReference type="GO" id="GO:0097688">
    <property type="term" value="P:glutamate receptor clustering"/>
    <property type="evidence" value="ECO:0007669"/>
    <property type="project" value="UniProtKB-ARBA"/>
</dbReference>
<evidence type="ECO:0000256" key="3">
    <source>
        <dbReference type="ARBA" id="ARBA00005325"/>
    </source>
</evidence>
<dbReference type="PROSITE" id="PS00136">
    <property type="entry name" value="SUBTILASE_ASP"/>
    <property type="match status" value="1"/>
</dbReference>
<evidence type="ECO:0000256" key="17">
    <source>
        <dbReference type="ARBA" id="ARBA00077026"/>
    </source>
</evidence>
<evidence type="ECO:0000256" key="4">
    <source>
        <dbReference type="ARBA" id="ARBA00022670"/>
    </source>
</evidence>
<evidence type="ECO:0000256" key="13">
    <source>
        <dbReference type="ARBA" id="ARBA00035756"/>
    </source>
</evidence>
<dbReference type="InterPro" id="IPR008979">
    <property type="entry name" value="Galactose-bd-like_sf"/>
</dbReference>
<evidence type="ECO:0000313" key="25">
    <source>
        <dbReference type="Proteomes" id="UP000789390"/>
    </source>
</evidence>